<dbReference type="Proteomes" id="UP001195483">
    <property type="component" value="Unassembled WGS sequence"/>
</dbReference>
<name>A0AAE0TFY9_9BIVA</name>
<gene>
    <name evidence="1" type="ORF">CHS0354_041556</name>
</gene>
<evidence type="ECO:0000313" key="2">
    <source>
        <dbReference type="Proteomes" id="UP001195483"/>
    </source>
</evidence>
<dbReference type="EMBL" id="JAEAOA010002347">
    <property type="protein sequence ID" value="KAK3609506.1"/>
    <property type="molecule type" value="Genomic_DNA"/>
</dbReference>
<feature type="non-terminal residue" evidence="1">
    <location>
        <position position="74"/>
    </location>
</feature>
<reference evidence="1" key="3">
    <citation type="submission" date="2023-05" db="EMBL/GenBank/DDBJ databases">
        <authorList>
            <person name="Smith C.H."/>
        </authorList>
    </citation>
    <scope>NUCLEOTIDE SEQUENCE</scope>
    <source>
        <strain evidence="1">CHS0354</strain>
        <tissue evidence="1">Mantle</tissue>
    </source>
</reference>
<reference evidence="1" key="2">
    <citation type="journal article" date="2021" name="Genome Biol. Evol.">
        <title>Developing a high-quality reference genome for a parasitic bivalve with doubly uniparental inheritance (Bivalvia: Unionida).</title>
        <authorList>
            <person name="Smith C.H."/>
        </authorList>
    </citation>
    <scope>NUCLEOTIDE SEQUENCE</scope>
    <source>
        <strain evidence="1">CHS0354</strain>
        <tissue evidence="1">Mantle</tissue>
    </source>
</reference>
<sequence>MVTLITLQDPNSISCLHLHVATGGFFAPKQSRIAFADLERYFKEPQLETRVIKKTGTSKVIGGSILQLGTPKYR</sequence>
<proteinExistence type="predicted"/>
<accession>A0AAE0TFY9</accession>
<dbReference type="AlphaFoldDB" id="A0AAE0TFY9"/>
<protein>
    <submittedName>
        <fullName evidence="1">Uncharacterized protein</fullName>
    </submittedName>
</protein>
<keyword evidence="2" id="KW-1185">Reference proteome</keyword>
<comment type="caution">
    <text evidence="1">The sequence shown here is derived from an EMBL/GenBank/DDBJ whole genome shotgun (WGS) entry which is preliminary data.</text>
</comment>
<reference evidence="1" key="1">
    <citation type="journal article" date="2021" name="Genome Biol. Evol.">
        <title>A High-Quality Reference Genome for a Parasitic Bivalve with Doubly Uniparental Inheritance (Bivalvia: Unionida).</title>
        <authorList>
            <person name="Smith C.H."/>
        </authorList>
    </citation>
    <scope>NUCLEOTIDE SEQUENCE</scope>
    <source>
        <strain evidence="1">CHS0354</strain>
    </source>
</reference>
<organism evidence="1 2">
    <name type="scientific">Potamilus streckersoni</name>
    <dbReference type="NCBI Taxonomy" id="2493646"/>
    <lineage>
        <taxon>Eukaryota</taxon>
        <taxon>Metazoa</taxon>
        <taxon>Spiralia</taxon>
        <taxon>Lophotrochozoa</taxon>
        <taxon>Mollusca</taxon>
        <taxon>Bivalvia</taxon>
        <taxon>Autobranchia</taxon>
        <taxon>Heteroconchia</taxon>
        <taxon>Palaeoheterodonta</taxon>
        <taxon>Unionida</taxon>
        <taxon>Unionoidea</taxon>
        <taxon>Unionidae</taxon>
        <taxon>Ambleminae</taxon>
        <taxon>Lampsilini</taxon>
        <taxon>Potamilus</taxon>
    </lineage>
</organism>
<evidence type="ECO:0000313" key="1">
    <source>
        <dbReference type="EMBL" id="KAK3609506.1"/>
    </source>
</evidence>